<dbReference type="VEuPathDB" id="AmoebaDB:NfTy_026390"/>
<organism evidence="1 2">
    <name type="scientific">Naegleria fowleri</name>
    <name type="common">Brain eating amoeba</name>
    <dbReference type="NCBI Taxonomy" id="5763"/>
    <lineage>
        <taxon>Eukaryota</taxon>
        <taxon>Discoba</taxon>
        <taxon>Heterolobosea</taxon>
        <taxon>Tetramitia</taxon>
        <taxon>Eutetramitia</taxon>
        <taxon>Vahlkampfiidae</taxon>
        <taxon>Naegleria</taxon>
    </lineage>
</organism>
<protein>
    <submittedName>
        <fullName evidence="1">Uncharacterized protein</fullName>
    </submittedName>
</protein>
<sequence length="252" mass="29297">MQYLSAQLLLPPLRPIDIEEIMTDVGLLELYKGKYREFWNAIGMIPRHLEWALGNAAQELKSMTVNDETVQTTIYANVVKTIKSQYFKNFDDQYFGELALRTISRLKIEKDEKPNVYVREGKVYYTDGLAHCFCLIGVPLVVIDVLATRMNFIPKLVVSDFITESNKPLGERFEELCLKTMTARFNVLFTLNHSQEVRFIELFKWAHCRCDLGFIPLRTSNSSWFKYDCLNDHLSNDEEKTKKLFIPLACKS</sequence>
<gene>
    <name evidence="1" type="ORF">FDP41_000034</name>
</gene>
<dbReference type="GeneID" id="68107252"/>
<dbReference type="RefSeq" id="XP_044569708.1">
    <property type="nucleotide sequence ID" value="XM_044706699.1"/>
</dbReference>
<keyword evidence="2" id="KW-1185">Reference proteome</keyword>
<name>A0A6A5CI53_NAEFO</name>
<accession>A0A6A5CI53</accession>
<evidence type="ECO:0000313" key="1">
    <source>
        <dbReference type="EMBL" id="KAF0984995.1"/>
    </source>
</evidence>
<dbReference type="VEuPathDB" id="AmoebaDB:NF0010310"/>
<dbReference type="EMBL" id="VFQX01000001">
    <property type="protein sequence ID" value="KAF0984995.1"/>
    <property type="molecule type" value="Genomic_DNA"/>
</dbReference>
<dbReference type="VEuPathDB" id="AmoebaDB:FDP41_000034"/>
<comment type="caution">
    <text evidence="1">The sequence shown here is derived from an EMBL/GenBank/DDBJ whole genome shotgun (WGS) entry which is preliminary data.</text>
</comment>
<dbReference type="AlphaFoldDB" id="A0A6A5CI53"/>
<proteinExistence type="predicted"/>
<reference evidence="1 2" key="1">
    <citation type="journal article" date="2019" name="Sci. Rep.">
        <title>Nanopore sequencing improves the draft genome of the human pathogenic amoeba Naegleria fowleri.</title>
        <authorList>
            <person name="Liechti N."/>
            <person name="Schurch N."/>
            <person name="Bruggmann R."/>
            <person name="Wittwer M."/>
        </authorList>
    </citation>
    <scope>NUCLEOTIDE SEQUENCE [LARGE SCALE GENOMIC DNA]</scope>
    <source>
        <strain evidence="1 2">ATCC 30894</strain>
    </source>
</reference>
<evidence type="ECO:0000313" key="2">
    <source>
        <dbReference type="Proteomes" id="UP000444721"/>
    </source>
</evidence>
<dbReference type="Proteomes" id="UP000444721">
    <property type="component" value="Unassembled WGS sequence"/>
</dbReference>